<dbReference type="InterPro" id="IPR001025">
    <property type="entry name" value="BAH_dom"/>
</dbReference>
<feature type="region of interest" description="Disordered" evidence="1">
    <location>
        <begin position="618"/>
        <end position="705"/>
    </location>
</feature>
<dbReference type="Proteomes" id="UP000087171">
    <property type="component" value="Chromosome Ca1"/>
</dbReference>
<dbReference type="KEGG" id="cam:101515146"/>
<reference evidence="3" key="1">
    <citation type="journal article" date="2013" name="Nat. Biotechnol.">
        <title>Draft genome sequence of chickpea (Cicer arietinum) provides a resource for trait improvement.</title>
        <authorList>
            <person name="Varshney R.K."/>
            <person name="Song C."/>
            <person name="Saxena R.K."/>
            <person name="Azam S."/>
            <person name="Yu S."/>
            <person name="Sharpe A.G."/>
            <person name="Cannon S."/>
            <person name="Baek J."/>
            <person name="Rosen B.D."/>
            <person name="Tar'an B."/>
            <person name="Millan T."/>
            <person name="Zhang X."/>
            <person name="Ramsay L.D."/>
            <person name="Iwata A."/>
            <person name="Wang Y."/>
            <person name="Nelson W."/>
            <person name="Farmer A.D."/>
            <person name="Gaur P.M."/>
            <person name="Soderlund C."/>
            <person name="Penmetsa R.V."/>
            <person name="Xu C."/>
            <person name="Bharti A.K."/>
            <person name="He W."/>
            <person name="Winter P."/>
            <person name="Zhao S."/>
            <person name="Hane J.K."/>
            <person name="Carrasquilla-Garcia N."/>
            <person name="Condie J.A."/>
            <person name="Upadhyaya H.D."/>
            <person name="Luo M.C."/>
            <person name="Thudi M."/>
            <person name="Gowda C.L."/>
            <person name="Singh N.P."/>
            <person name="Lichtenzveig J."/>
            <person name="Gali K.K."/>
            <person name="Rubio J."/>
            <person name="Nadarajan N."/>
            <person name="Dolezel J."/>
            <person name="Bansal K.C."/>
            <person name="Xu X."/>
            <person name="Edwards D."/>
            <person name="Zhang G."/>
            <person name="Kahl G."/>
            <person name="Gil J."/>
            <person name="Singh K.B."/>
            <person name="Datta S.K."/>
            <person name="Jackson S.A."/>
            <person name="Wang J."/>
            <person name="Cook D.R."/>
        </authorList>
    </citation>
    <scope>NUCLEOTIDE SEQUENCE [LARGE SCALE GENOMIC DNA]</scope>
    <source>
        <strain evidence="3">cv. CDC Frontier</strain>
    </source>
</reference>
<feature type="compositionally biased region" description="Polar residues" evidence="1">
    <location>
        <begin position="346"/>
        <end position="357"/>
    </location>
</feature>
<organism evidence="3 4">
    <name type="scientific">Cicer arietinum</name>
    <name type="common">Chickpea</name>
    <name type="synonym">Garbanzo</name>
    <dbReference type="NCBI Taxonomy" id="3827"/>
    <lineage>
        <taxon>Eukaryota</taxon>
        <taxon>Viridiplantae</taxon>
        <taxon>Streptophyta</taxon>
        <taxon>Embryophyta</taxon>
        <taxon>Tracheophyta</taxon>
        <taxon>Spermatophyta</taxon>
        <taxon>Magnoliopsida</taxon>
        <taxon>eudicotyledons</taxon>
        <taxon>Gunneridae</taxon>
        <taxon>Pentapetalae</taxon>
        <taxon>rosids</taxon>
        <taxon>fabids</taxon>
        <taxon>Fabales</taxon>
        <taxon>Fabaceae</taxon>
        <taxon>Papilionoideae</taxon>
        <taxon>50 kb inversion clade</taxon>
        <taxon>NPAAA clade</taxon>
        <taxon>Hologalegina</taxon>
        <taxon>IRL clade</taxon>
        <taxon>Cicereae</taxon>
        <taxon>Cicer</taxon>
    </lineage>
</organism>
<sequence>MSSDEVDPVFVSWEEKVICQERGNRVIHFYLKHVSGISVLSVVGTERSVRHMMYVVPQQFLQAYGSTTSAFKWRARREVVDWLNHLVSRNQSHHAGAELDDSAQAAGSIDILADGINANKKKLLDKMISRKLRFQSSDIEWSGLAWFCAKQLKHYSGFYRNGTTIYVHSFVYIMSEEENHYLGYLEDMYEDKKKQKRVKVRWFHRGEEVKNVMPELELQEGEVFITHNVQVISAECVNGPATVMTPKHYEKYQADVSNTSLSEIHICYRQLKNNKLKPFALTKLRGYSNQSILSSLDSPTLSKRKANCPKLHAEDDENFTQDDPLRSSNKRNRSSIDYPAPDKGSSGLQNSSPTNEMSKGEPKYPSLKLKLSRKTMGIKVIGPKPQLPFKVNEKIEFLCQDSGIRGCWFRCKILSMTQKQLKVQYDDLMDADDEEKLEEWIPASRVAAPDKLGMRCLGRLTVRPRPPEFAKVHTFEIGAAVDAWCGDGWWEGVITAVDVSETGTLQVYSPGEEKFLLVEKNDIRISRDWIDDRWLDILGKPDICSFLSSNADSRTKLAANSAVVDGSMNGGSAITESKVSPIAKADVAEKVEPESSGLEALNAGMKRMTLWKPPLHAIHEDEDNDNSGGRCDGNTDNVDDEIKPLHAIDKDRDRNSGSSSDEGTENNGNDVDNTGGDGSEEKLAMEENFGCSEPKLDAAGAIQVT</sequence>
<dbReference type="PROSITE" id="PS51038">
    <property type="entry name" value="BAH"/>
    <property type="match status" value="1"/>
</dbReference>
<dbReference type="Pfam" id="PF05641">
    <property type="entry name" value="Agenet"/>
    <property type="match status" value="1"/>
</dbReference>
<dbReference type="GeneID" id="101515146"/>
<dbReference type="PANTHER" id="PTHR31917:SF3">
    <property type="entry name" value="BROMO ADJACENT-LIKE DOMAIN PROTEIN"/>
    <property type="match status" value="1"/>
</dbReference>
<protein>
    <submittedName>
        <fullName evidence="4">Uncharacterized protein LOC101515146</fullName>
    </submittedName>
</protein>
<evidence type="ECO:0000313" key="3">
    <source>
        <dbReference type="Proteomes" id="UP000087171"/>
    </source>
</evidence>
<dbReference type="Pfam" id="PF01426">
    <property type="entry name" value="BAH"/>
    <property type="match status" value="1"/>
</dbReference>
<dbReference type="eggNOG" id="ENOG502QVRQ">
    <property type="taxonomic scope" value="Eukaryota"/>
</dbReference>
<dbReference type="PaxDb" id="3827-XP_004486338.1"/>
<keyword evidence="3" id="KW-1185">Reference proteome</keyword>
<feature type="compositionally biased region" description="Low complexity" evidence="1">
    <location>
        <begin position="665"/>
        <end position="674"/>
    </location>
</feature>
<reference evidence="4" key="2">
    <citation type="submission" date="2025-08" db="UniProtKB">
        <authorList>
            <consortium name="RefSeq"/>
        </authorList>
    </citation>
    <scope>IDENTIFICATION</scope>
    <source>
        <tissue evidence="4">Etiolated seedlings</tissue>
    </source>
</reference>
<dbReference type="GO" id="GO:0003682">
    <property type="term" value="F:chromatin binding"/>
    <property type="evidence" value="ECO:0007669"/>
    <property type="project" value="InterPro"/>
</dbReference>
<evidence type="ECO:0000259" key="2">
    <source>
        <dbReference type="PROSITE" id="PS51038"/>
    </source>
</evidence>
<proteinExistence type="predicted"/>
<feature type="compositionally biased region" description="Basic and acidic residues" evidence="1">
    <location>
        <begin position="640"/>
        <end position="655"/>
    </location>
</feature>
<dbReference type="InterPro" id="IPR014002">
    <property type="entry name" value="Agenet_dom_plant"/>
</dbReference>
<dbReference type="InterPro" id="IPR043151">
    <property type="entry name" value="BAH_sf"/>
</dbReference>
<feature type="region of interest" description="Disordered" evidence="1">
    <location>
        <begin position="310"/>
        <end position="366"/>
    </location>
</feature>
<dbReference type="OrthoDB" id="1883212at2759"/>
<dbReference type="Gene3D" id="2.30.30.490">
    <property type="match status" value="1"/>
</dbReference>
<dbReference type="InterPro" id="IPR008395">
    <property type="entry name" value="Agenet-like_dom"/>
</dbReference>
<dbReference type="RefSeq" id="XP_004486338.1">
    <property type="nucleotide sequence ID" value="XM_004486281.3"/>
</dbReference>
<dbReference type="AlphaFoldDB" id="A0A1S2XAJ5"/>
<accession>A0A1S2XAJ5</accession>
<evidence type="ECO:0000256" key="1">
    <source>
        <dbReference type="SAM" id="MobiDB-lite"/>
    </source>
</evidence>
<dbReference type="PANTHER" id="PTHR31917">
    <property type="entry name" value="AGENET DOMAIN-CONTAINING PROTEIN-RELATED"/>
    <property type="match status" value="1"/>
</dbReference>
<dbReference type="SMART" id="SM00743">
    <property type="entry name" value="Agenet"/>
    <property type="match status" value="2"/>
</dbReference>
<name>A0A1S2XAJ5_CICAR</name>
<dbReference type="SMART" id="SM00439">
    <property type="entry name" value="BAH"/>
    <property type="match status" value="1"/>
</dbReference>
<gene>
    <name evidence="4" type="primary">LOC101515146</name>
</gene>
<evidence type="ECO:0000313" key="4">
    <source>
        <dbReference type="RefSeq" id="XP_004486338.1"/>
    </source>
</evidence>
<feature type="domain" description="BAH" evidence="2">
    <location>
        <begin position="163"/>
        <end position="282"/>
    </location>
</feature>
<dbReference type="CDD" id="cd20405">
    <property type="entry name" value="Tudor_Agenet_AtDUF_rpt1_3"/>
    <property type="match status" value="1"/>
</dbReference>
<dbReference type="STRING" id="3827.A0A1S2XAJ5"/>